<evidence type="ECO:0000313" key="2">
    <source>
        <dbReference type="EMBL" id="ORY24389.1"/>
    </source>
</evidence>
<reference evidence="2 3" key="1">
    <citation type="submission" date="2016-07" db="EMBL/GenBank/DDBJ databases">
        <title>Pervasive Adenine N6-methylation of Active Genes in Fungi.</title>
        <authorList>
            <consortium name="DOE Joint Genome Institute"/>
            <person name="Mondo S.J."/>
            <person name="Dannebaum R.O."/>
            <person name="Kuo R.C."/>
            <person name="Labutti K."/>
            <person name="Haridas S."/>
            <person name="Kuo A."/>
            <person name="Salamov A."/>
            <person name="Ahrendt S.R."/>
            <person name="Lipzen A."/>
            <person name="Sullivan W."/>
            <person name="Andreopoulos W.B."/>
            <person name="Clum A."/>
            <person name="Lindquist E."/>
            <person name="Daum C."/>
            <person name="Ramamoorthy G.K."/>
            <person name="Gryganskyi A."/>
            <person name="Culley D."/>
            <person name="Magnuson J.K."/>
            <person name="James T.Y."/>
            <person name="O'Malley M.A."/>
            <person name="Stajich J.E."/>
            <person name="Spatafora J.W."/>
            <person name="Visel A."/>
            <person name="Grigoriev I.V."/>
        </authorList>
    </citation>
    <scope>NUCLEOTIDE SEQUENCE [LARGE SCALE GENOMIC DNA]</scope>
    <source>
        <strain evidence="2 3">68-887.2</strain>
    </source>
</reference>
<feature type="compositionally biased region" description="Basic and acidic residues" evidence="1">
    <location>
        <begin position="114"/>
        <end position="128"/>
    </location>
</feature>
<feature type="region of interest" description="Disordered" evidence="1">
    <location>
        <begin position="1"/>
        <end position="222"/>
    </location>
</feature>
<keyword evidence="3" id="KW-1185">Reference proteome</keyword>
<evidence type="ECO:0000256" key="1">
    <source>
        <dbReference type="SAM" id="MobiDB-lite"/>
    </source>
</evidence>
<organism evidence="2 3">
    <name type="scientific">Naematelia encephala</name>
    <dbReference type="NCBI Taxonomy" id="71784"/>
    <lineage>
        <taxon>Eukaryota</taxon>
        <taxon>Fungi</taxon>
        <taxon>Dikarya</taxon>
        <taxon>Basidiomycota</taxon>
        <taxon>Agaricomycotina</taxon>
        <taxon>Tremellomycetes</taxon>
        <taxon>Tremellales</taxon>
        <taxon>Naemateliaceae</taxon>
        <taxon>Naematelia</taxon>
    </lineage>
</organism>
<dbReference type="Proteomes" id="UP000193986">
    <property type="component" value="Unassembled WGS sequence"/>
</dbReference>
<proteinExistence type="predicted"/>
<gene>
    <name evidence="2" type="ORF">BCR39DRAFT_561566</name>
</gene>
<sequence length="385" mass="42056">MCPYVAPDSESSTPATSITTTPLQSLSRSSSTTIVSTPTPTNTVSRLPSPSTPRLNLDRPLPPVPAGEGPDRPNMQRRPSLLDYIRTPPARITDPEAQATANTSPSPPSVTQRDFGRAGQEEVHDEQQQRQQQSPQQRQLSPPSQQQQPLPLHGWTQGWSLTGRGRNDPPSTASTVATSVTLVSNATETSDTRSESSFGHNADGSAVTPRIQYPTPPPRSQSLPRLLEIHARRENIELVDLQSRSQVVRFAEGDDVMAGHDVDQTPRAFNANEFRVPDIPPFRNPSTLRPGDRSAIYAVPASPLSPDPVTFRVGNEGRIDQSATTPEAGPSRARNLLYPPTRIEDEDSEEAIARASTEAQFSTQLREPRPDLFTRAEQDKCCVTT</sequence>
<protein>
    <submittedName>
        <fullName evidence="2">Uncharacterized protein</fullName>
    </submittedName>
</protein>
<accession>A0A1Y2AP85</accession>
<feature type="compositionally biased region" description="Low complexity" evidence="1">
    <location>
        <begin position="129"/>
        <end position="152"/>
    </location>
</feature>
<feature type="compositionally biased region" description="Low complexity" evidence="1">
    <location>
        <begin position="171"/>
        <end position="187"/>
    </location>
</feature>
<evidence type="ECO:0000313" key="3">
    <source>
        <dbReference type="Proteomes" id="UP000193986"/>
    </source>
</evidence>
<name>A0A1Y2AP85_9TREE</name>
<dbReference type="InParanoid" id="A0A1Y2AP85"/>
<dbReference type="AlphaFoldDB" id="A0A1Y2AP85"/>
<dbReference type="EMBL" id="MCFC01000068">
    <property type="protein sequence ID" value="ORY24389.1"/>
    <property type="molecule type" value="Genomic_DNA"/>
</dbReference>
<feature type="compositionally biased region" description="Low complexity" evidence="1">
    <location>
        <begin position="9"/>
        <end position="46"/>
    </location>
</feature>
<feature type="compositionally biased region" description="Polar residues" evidence="1">
    <location>
        <begin position="99"/>
        <end position="112"/>
    </location>
</feature>
<comment type="caution">
    <text evidence="2">The sequence shown here is derived from an EMBL/GenBank/DDBJ whole genome shotgun (WGS) entry which is preliminary data.</text>
</comment>